<feature type="compositionally biased region" description="Basic and acidic residues" evidence="5">
    <location>
        <begin position="303"/>
        <end position="323"/>
    </location>
</feature>
<dbReference type="EMBL" id="UOFL01000143">
    <property type="protein sequence ID" value="VAW77930.1"/>
    <property type="molecule type" value="Genomic_DNA"/>
</dbReference>
<organism evidence="7">
    <name type="scientific">hydrothermal vent metagenome</name>
    <dbReference type="NCBI Taxonomy" id="652676"/>
    <lineage>
        <taxon>unclassified sequences</taxon>
        <taxon>metagenomes</taxon>
        <taxon>ecological metagenomes</taxon>
    </lineage>
</organism>
<name>A0A3B0YMP8_9ZZZZ</name>
<feature type="compositionally biased region" description="Basic and acidic residues" evidence="5">
    <location>
        <begin position="390"/>
        <end position="404"/>
    </location>
</feature>
<dbReference type="GO" id="GO:0009977">
    <property type="term" value="F:proton motive force dependent protein transmembrane transporter activity"/>
    <property type="evidence" value="ECO:0007669"/>
    <property type="project" value="TreeGrafter"/>
</dbReference>
<evidence type="ECO:0000256" key="3">
    <source>
        <dbReference type="ARBA" id="ARBA00022989"/>
    </source>
</evidence>
<feature type="compositionally biased region" description="Acidic residues" evidence="5">
    <location>
        <begin position="251"/>
        <end position="263"/>
    </location>
</feature>
<feature type="compositionally biased region" description="Low complexity" evidence="5">
    <location>
        <begin position="326"/>
        <end position="339"/>
    </location>
</feature>
<proteinExistence type="inferred from homology"/>
<feature type="region of interest" description="Disordered" evidence="5">
    <location>
        <begin position="250"/>
        <end position="444"/>
    </location>
</feature>
<feature type="transmembrane region" description="Helical" evidence="6">
    <location>
        <begin position="171"/>
        <end position="192"/>
    </location>
</feature>
<evidence type="ECO:0000256" key="6">
    <source>
        <dbReference type="SAM" id="Phobius"/>
    </source>
</evidence>
<evidence type="ECO:0000256" key="4">
    <source>
        <dbReference type="ARBA" id="ARBA00023136"/>
    </source>
</evidence>
<feature type="transmembrane region" description="Helical" evidence="6">
    <location>
        <begin position="83"/>
        <end position="103"/>
    </location>
</feature>
<dbReference type="HAMAP" id="MF_00902">
    <property type="entry name" value="TatC"/>
    <property type="match status" value="1"/>
</dbReference>
<dbReference type="AlphaFoldDB" id="A0A3B0YMP8"/>
<feature type="transmembrane region" description="Helical" evidence="6">
    <location>
        <begin position="28"/>
        <end position="46"/>
    </location>
</feature>
<dbReference type="GO" id="GO:0043953">
    <property type="term" value="P:protein transport by the Tat complex"/>
    <property type="evidence" value="ECO:0007669"/>
    <property type="project" value="TreeGrafter"/>
</dbReference>
<feature type="compositionally biased region" description="Low complexity" evidence="5">
    <location>
        <begin position="264"/>
        <end position="293"/>
    </location>
</feature>
<comment type="subcellular location">
    <subcellularLocation>
        <location evidence="1">Membrane</location>
        <topology evidence="1">Multi-pass membrane protein</topology>
    </subcellularLocation>
</comment>
<keyword evidence="4 6" id="KW-0472">Membrane</keyword>
<accession>A0A3B0YMP8</accession>
<dbReference type="InterPro" id="IPR002033">
    <property type="entry name" value="TatC"/>
</dbReference>
<feature type="transmembrane region" description="Helical" evidence="6">
    <location>
        <begin position="204"/>
        <end position="235"/>
    </location>
</feature>
<evidence type="ECO:0000313" key="7">
    <source>
        <dbReference type="EMBL" id="VAW77930.1"/>
    </source>
</evidence>
<evidence type="ECO:0000256" key="2">
    <source>
        <dbReference type="ARBA" id="ARBA00022692"/>
    </source>
</evidence>
<dbReference type="PRINTS" id="PR01840">
    <property type="entry name" value="TATCFAMILY"/>
</dbReference>
<feature type="transmembrane region" description="Helical" evidence="6">
    <location>
        <begin position="115"/>
        <end position="138"/>
    </location>
</feature>
<evidence type="ECO:0000256" key="1">
    <source>
        <dbReference type="ARBA" id="ARBA00004141"/>
    </source>
</evidence>
<reference evidence="7" key="1">
    <citation type="submission" date="2018-06" db="EMBL/GenBank/DDBJ databases">
        <authorList>
            <person name="Zhirakovskaya E."/>
        </authorList>
    </citation>
    <scope>NUCLEOTIDE SEQUENCE</scope>
</reference>
<protein>
    <submittedName>
        <fullName evidence="7">Twin-arginine translocation protein TatC</fullName>
    </submittedName>
</protein>
<dbReference type="PANTHER" id="PTHR30371">
    <property type="entry name" value="SEC-INDEPENDENT PROTEIN TRANSLOCASE PROTEIN TATC"/>
    <property type="match status" value="1"/>
</dbReference>
<dbReference type="NCBIfam" id="TIGR00945">
    <property type="entry name" value="tatC"/>
    <property type="match status" value="1"/>
</dbReference>
<feature type="compositionally biased region" description="Basic and acidic residues" evidence="5">
    <location>
        <begin position="434"/>
        <end position="444"/>
    </location>
</feature>
<keyword evidence="3 6" id="KW-1133">Transmembrane helix</keyword>
<evidence type="ECO:0000256" key="5">
    <source>
        <dbReference type="SAM" id="MobiDB-lite"/>
    </source>
</evidence>
<dbReference type="PANTHER" id="PTHR30371:SF0">
    <property type="entry name" value="SEC-INDEPENDENT PROTEIN TRANSLOCASE PROTEIN TATC, CHLOROPLASTIC-RELATED"/>
    <property type="match status" value="1"/>
</dbReference>
<keyword evidence="2 6" id="KW-0812">Transmembrane</keyword>
<gene>
    <name evidence="7" type="ORF">MNBD_GAMMA12-3839</name>
</gene>
<sequence length="444" mass="48985">MSSTVDNKEDTEKDQGFVSHLLELRDRLIRVVLVVLVIFGIAFTFWKEIYNYLEAMVRVLDGSGAINFQILKPAGGFFTAVRLSMATAFFIAMPYIFFQLWGFVAPGLYSHERKLVVPILFGGMALFYSGILFARYVVLPIFYSFAETFVPGNTTTNYDIMYYLDFNIKMFFAFGLAFQVPIVTIVLVWGGISTPESLRQKRPYVIVGAFVVGMLLTPPDVVSQVLLAIPMWLLYEGGILISQAYYKPNKDDDDNDNDDDDDSPSGGPSGSTDNSPSKGGPGPGSASAASMAADAFVDDEEIRNENIDKDKDSDGLSSDKEDAFVEESLVMSSESEGGMDYPYDYKPLEEDELDAELDRFDQEMDALEAQQANESDTPEPGSSEPDNSEPDTKITDTKKPDTHEPMQGVANKNTSANEVPVDADSDVSQSETNNKSKNDGDNNK</sequence>
<dbReference type="GO" id="GO:0065002">
    <property type="term" value="P:intracellular protein transmembrane transport"/>
    <property type="evidence" value="ECO:0007669"/>
    <property type="project" value="TreeGrafter"/>
</dbReference>
<dbReference type="Pfam" id="PF00902">
    <property type="entry name" value="TatC"/>
    <property type="match status" value="1"/>
</dbReference>
<dbReference type="GO" id="GO:0033281">
    <property type="term" value="C:TAT protein transport complex"/>
    <property type="evidence" value="ECO:0007669"/>
    <property type="project" value="TreeGrafter"/>
</dbReference>